<evidence type="ECO:0000313" key="1">
    <source>
        <dbReference type="EMBL" id="KAK2638836.1"/>
    </source>
</evidence>
<sequence>MGSEYVILTFDISSEIFQEIDLPTHPFNGECSMLEDGERWMLDHTIDFDS</sequence>
<accession>A0AAD9WPQ5</accession>
<comment type="caution">
    <text evidence="1">The sequence shown here is derived from an EMBL/GenBank/DDBJ whole genome shotgun (WGS) entry which is preliminary data.</text>
</comment>
<dbReference type="Proteomes" id="UP001280121">
    <property type="component" value="Unassembled WGS sequence"/>
</dbReference>
<dbReference type="EMBL" id="JANJYI010000008">
    <property type="protein sequence ID" value="KAK2638836.1"/>
    <property type="molecule type" value="Genomic_DNA"/>
</dbReference>
<keyword evidence="2" id="KW-1185">Reference proteome</keyword>
<evidence type="ECO:0000313" key="2">
    <source>
        <dbReference type="Proteomes" id="UP001280121"/>
    </source>
</evidence>
<proteinExistence type="predicted"/>
<gene>
    <name evidence="1" type="ORF">Ddye_026631</name>
</gene>
<dbReference type="AlphaFoldDB" id="A0AAD9WPQ5"/>
<name>A0AAD9WPQ5_9ROSI</name>
<organism evidence="1 2">
    <name type="scientific">Dipteronia dyeriana</name>
    <dbReference type="NCBI Taxonomy" id="168575"/>
    <lineage>
        <taxon>Eukaryota</taxon>
        <taxon>Viridiplantae</taxon>
        <taxon>Streptophyta</taxon>
        <taxon>Embryophyta</taxon>
        <taxon>Tracheophyta</taxon>
        <taxon>Spermatophyta</taxon>
        <taxon>Magnoliopsida</taxon>
        <taxon>eudicotyledons</taxon>
        <taxon>Gunneridae</taxon>
        <taxon>Pentapetalae</taxon>
        <taxon>rosids</taxon>
        <taxon>malvids</taxon>
        <taxon>Sapindales</taxon>
        <taxon>Sapindaceae</taxon>
        <taxon>Hippocastanoideae</taxon>
        <taxon>Acereae</taxon>
        <taxon>Dipteronia</taxon>
    </lineage>
</organism>
<reference evidence="1" key="1">
    <citation type="journal article" date="2023" name="Plant J.">
        <title>Genome sequences and population genomics provide insights into the demographic history, inbreeding, and mutation load of two 'living fossil' tree species of Dipteronia.</title>
        <authorList>
            <person name="Feng Y."/>
            <person name="Comes H.P."/>
            <person name="Chen J."/>
            <person name="Zhu S."/>
            <person name="Lu R."/>
            <person name="Zhang X."/>
            <person name="Li P."/>
            <person name="Qiu J."/>
            <person name="Olsen K.M."/>
            <person name="Qiu Y."/>
        </authorList>
    </citation>
    <scope>NUCLEOTIDE SEQUENCE</scope>
    <source>
        <strain evidence="1">KIB01</strain>
    </source>
</reference>
<protein>
    <submittedName>
        <fullName evidence="1">Uncharacterized protein</fullName>
    </submittedName>
</protein>